<sequence length="72" mass="8509">MLSTWNKTTTYPVKYPQSEIKHIEEEFLNSFIHPLVGNDPKKKIKPGYTRKGTHVIEKIRTQPTKQRQKSKE</sequence>
<reference evidence="2" key="1">
    <citation type="submission" date="2015-12" db="EMBL/GenBank/DDBJ databases">
        <title>Gene expression during late stages of embryo sac development: a critical building block for successful pollen-pistil interactions.</title>
        <authorList>
            <person name="Liu Y."/>
            <person name="Joly V."/>
            <person name="Sabar M."/>
            <person name="Matton D.P."/>
        </authorList>
    </citation>
    <scope>NUCLEOTIDE SEQUENCE</scope>
</reference>
<evidence type="ECO:0000256" key="1">
    <source>
        <dbReference type="SAM" id="MobiDB-lite"/>
    </source>
</evidence>
<protein>
    <submittedName>
        <fullName evidence="2">Putative ovule protein</fullName>
    </submittedName>
</protein>
<proteinExistence type="predicted"/>
<name>A0A0V0HI77_SOLCH</name>
<organism evidence="2">
    <name type="scientific">Solanum chacoense</name>
    <name type="common">Chaco potato</name>
    <dbReference type="NCBI Taxonomy" id="4108"/>
    <lineage>
        <taxon>Eukaryota</taxon>
        <taxon>Viridiplantae</taxon>
        <taxon>Streptophyta</taxon>
        <taxon>Embryophyta</taxon>
        <taxon>Tracheophyta</taxon>
        <taxon>Spermatophyta</taxon>
        <taxon>Magnoliopsida</taxon>
        <taxon>eudicotyledons</taxon>
        <taxon>Gunneridae</taxon>
        <taxon>Pentapetalae</taxon>
        <taxon>asterids</taxon>
        <taxon>lamiids</taxon>
        <taxon>Solanales</taxon>
        <taxon>Solanaceae</taxon>
        <taxon>Solanoideae</taxon>
        <taxon>Solaneae</taxon>
        <taxon>Solanum</taxon>
    </lineage>
</organism>
<evidence type="ECO:0000313" key="2">
    <source>
        <dbReference type="EMBL" id="JAP19706.1"/>
    </source>
</evidence>
<dbReference type="EMBL" id="GEDG01019717">
    <property type="protein sequence ID" value="JAP19706.1"/>
    <property type="molecule type" value="Transcribed_RNA"/>
</dbReference>
<accession>A0A0V0HI77</accession>
<feature type="region of interest" description="Disordered" evidence="1">
    <location>
        <begin position="42"/>
        <end position="72"/>
    </location>
</feature>
<dbReference type="AlphaFoldDB" id="A0A0V0HI77"/>